<accession>A0ABQ2J7K9</accession>
<evidence type="ECO:0000313" key="5">
    <source>
        <dbReference type="Proteomes" id="UP000605099"/>
    </source>
</evidence>
<evidence type="ECO:0000313" key="4">
    <source>
        <dbReference type="EMBL" id="GGN40985.1"/>
    </source>
</evidence>
<dbReference type="InterPro" id="IPR016181">
    <property type="entry name" value="Acyl_CoA_acyltransferase"/>
</dbReference>
<evidence type="ECO:0000259" key="3">
    <source>
        <dbReference type="PROSITE" id="PS51186"/>
    </source>
</evidence>
<dbReference type="Gene3D" id="3.40.630.30">
    <property type="match status" value="1"/>
</dbReference>
<dbReference type="CDD" id="cd04301">
    <property type="entry name" value="NAT_SF"/>
    <property type="match status" value="1"/>
</dbReference>
<dbReference type="PROSITE" id="PS51186">
    <property type="entry name" value="GNAT"/>
    <property type="match status" value="1"/>
</dbReference>
<keyword evidence="1" id="KW-0808">Transferase</keyword>
<keyword evidence="5" id="KW-1185">Reference proteome</keyword>
<dbReference type="SUPFAM" id="SSF55729">
    <property type="entry name" value="Acyl-CoA N-acyltransferases (Nat)"/>
    <property type="match status" value="1"/>
</dbReference>
<gene>
    <name evidence="4" type="ORF">GCM10011349_02430</name>
</gene>
<dbReference type="EMBL" id="BMLK01000001">
    <property type="protein sequence ID" value="GGN40985.1"/>
    <property type="molecule type" value="Genomic_DNA"/>
</dbReference>
<keyword evidence="2" id="KW-0012">Acyltransferase</keyword>
<dbReference type="InterPro" id="IPR050832">
    <property type="entry name" value="Bact_Acetyltransf"/>
</dbReference>
<dbReference type="InterPro" id="IPR000182">
    <property type="entry name" value="GNAT_dom"/>
</dbReference>
<proteinExistence type="predicted"/>
<dbReference type="PANTHER" id="PTHR43877:SF2">
    <property type="entry name" value="AMINOALKYLPHOSPHONATE N-ACETYLTRANSFERASE-RELATED"/>
    <property type="match status" value="1"/>
</dbReference>
<reference evidence="5" key="1">
    <citation type="journal article" date="2019" name="Int. J. Syst. Evol. Microbiol.">
        <title>The Global Catalogue of Microorganisms (GCM) 10K type strain sequencing project: providing services to taxonomists for standard genome sequencing and annotation.</title>
        <authorList>
            <consortium name="The Broad Institute Genomics Platform"/>
            <consortium name="The Broad Institute Genome Sequencing Center for Infectious Disease"/>
            <person name="Wu L."/>
            <person name="Ma J."/>
        </authorList>
    </citation>
    <scope>NUCLEOTIDE SEQUENCE [LARGE SCALE GENOMIC DNA]</scope>
    <source>
        <strain evidence="5">CGMCC 1.6784</strain>
    </source>
</reference>
<evidence type="ECO:0000256" key="1">
    <source>
        <dbReference type="ARBA" id="ARBA00022679"/>
    </source>
</evidence>
<dbReference type="RefSeq" id="WP_188817418.1">
    <property type="nucleotide sequence ID" value="NZ_BMLK01000001.1"/>
</dbReference>
<organism evidence="4 5">
    <name type="scientific">Novosphingobium indicum</name>
    <dbReference type="NCBI Taxonomy" id="462949"/>
    <lineage>
        <taxon>Bacteria</taxon>
        <taxon>Pseudomonadati</taxon>
        <taxon>Pseudomonadota</taxon>
        <taxon>Alphaproteobacteria</taxon>
        <taxon>Sphingomonadales</taxon>
        <taxon>Sphingomonadaceae</taxon>
        <taxon>Novosphingobium</taxon>
    </lineage>
</organism>
<dbReference type="Proteomes" id="UP000605099">
    <property type="component" value="Unassembled WGS sequence"/>
</dbReference>
<comment type="caution">
    <text evidence="4">The sequence shown here is derived from an EMBL/GenBank/DDBJ whole genome shotgun (WGS) entry which is preliminary data.</text>
</comment>
<name>A0ABQ2J7K9_9SPHN</name>
<dbReference type="PANTHER" id="PTHR43877">
    <property type="entry name" value="AMINOALKYLPHOSPHONATE N-ACETYLTRANSFERASE-RELATED-RELATED"/>
    <property type="match status" value="1"/>
</dbReference>
<evidence type="ECO:0000256" key="2">
    <source>
        <dbReference type="ARBA" id="ARBA00023315"/>
    </source>
</evidence>
<feature type="domain" description="N-acetyltransferase" evidence="3">
    <location>
        <begin position="18"/>
        <end position="178"/>
    </location>
</feature>
<protein>
    <submittedName>
        <fullName evidence="4">N-acetyltransferase</fullName>
    </submittedName>
</protein>
<dbReference type="Pfam" id="PF00583">
    <property type="entry name" value="Acetyltransf_1"/>
    <property type="match status" value="1"/>
</dbReference>
<sequence length="178" mass="18765">MSDTLAPDTKTEAAPADVTVRLADYGYEPDAQAVVTLLDAYARDPMGGGEPLDDSVRKRLVAALDAFPGAFSLLAFDGEDGSEPVGVANCFTGFSTFAARPLINIHDLAVLPGQRGRGIGRALMQAVEDEARARGACKVTLEVLGGNERAKTLYAALGYANYALAPEAGTAQFWEKKL</sequence>